<evidence type="ECO:0000256" key="6">
    <source>
        <dbReference type="ARBA" id="ARBA00022989"/>
    </source>
</evidence>
<keyword evidence="10" id="KW-1185">Reference proteome</keyword>
<dbReference type="PANTHER" id="PTHR14402:SF10">
    <property type="entry name" value="3CXXC-TYPE DOMAIN-CONTAINING PROTEIN"/>
    <property type="match status" value="1"/>
</dbReference>
<feature type="domain" description="3CxxC-type" evidence="8">
    <location>
        <begin position="357"/>
        <end position="470"/>
    </location>
</feature>
<reference evidence="9 10" key="1">
    <citation type="submission" date="2021-06" db="EMBL/GenBank/DDBJ databases">
        <title>Caerostris darwini draft genome.</title>
        <authorList>
            <person name="Kono N."/>
            <person name="Arakawa K."/>
        </authorList>
    </citation>
    <scope>NUCLEOTIDE SEQUENCE [LARGE SCALE GENOMIC DNA]</scope>
</reference>
<dbReference type="Pfam" id="PF13695">
    <property type="entry name" value="Zn_ribbon_3CxxC"/>
    <property type="match status" value="1"/>
</dbReference>
<accession>A0AAV4PF08</accession>
<dbReference type="InterPro" id="IPR026096">
    <property type="entry name" value="R-trans_p"/>
</dbReference>
<gene>
    <name evidence="9" type="primary">AVEN_127110_1</name>
    <name evidence="9" type="ORF">CDAR_299121</name>
</gene>
<name>A0AAV4PF08_9ARAC</name>
<keyword evidence="2" id="KW-0812">Transmembrane</keyword>
<comment type="caution">
    <text evidence="9">The sequence shown here is derived from an EMBL/GenBank/DDBJ whole genome shotgun (WGS) entry which is preliminary data.</text>
</comment>
<keyword evidence="5" id="KW-0862">Zinc</keyword>
<comment type="subcellular location">
    <subcellularLocation>
        <location evidence="1">Membrane</location>
        <topology evidence="1">Single-pass membrane protein</topology>
    </subcellularLocation>
</comment>
<keyword evidence="4" id="KW-0863">Zinc-finger</keyword>
<evidence type="ECO:0000259" key="8">
    <source>
        <dbReference type="SMART" id="SM01328"/>
    </source>
</evidence>
<dbReference type="Proteomes" id="UP001054837">
    <property type="component" value="Unassembled WGS sequence"/>
</dbReference>
<organism evidence="9 10">
    <name type="scientific">Caerostris darwini</name>
    <dbReference type="NCBI Taxonomy" id="1538125"/>
    <lineage>
        <taxon>Eukaryota</taxon>
        <taxon>Metazoa</taxon>
        <taxon>Ecdysozoa</taxon>
        <taxon>Arthropoda</taxon>
        <taxon>Chelicerata</taxon>
        <taxon>Arachnida</taxon>
        <taxon>Araneae</taxon>
        <taxon>Araneomorphae</taxon>
        <taxon>Entelegynae</taxon>
        <taxon>Araneoidea</taxon>
        <taxon>Araneidae</taxon>
        <taxon>Caerostris</taxon>
    </lineage>
</organism>
<evidence type="ECO:0000313" key="9">
    <source>
        <dbReference type="EMBL" id="GIX94593.1"/>
    </source>
</evidence>
<evidence type="ECO:0000256" key="1">
    <source>
        <dbReference type="ARBA" id="ARBA00004167"/>
    </source>
</evidence>
<dbReference type="GO" id="GO:0031849">
    <property type="term" value="F:olfactory receptor binding"/>
    <property type="evidence" value="ECO:0007669"/>
    <property type="project" value="TreeGrafter"/>
</dbReference>
<dbReference type="GO" id="GO:0051205">
    <property type="term" value="P:protein insertion into membrane"/>
    <property type="evidence" value="ECO:0007669"/>
    <property type="project" value="TreeGrafter"/>
</dbReference>
<keyword evidence="7" id="KW-0472">Membrane</keyword>
<dbReference type="PANTHER" id="PTHR14402">
    <property type="entry name" value="RECEPTOR TRANSPORTING PROTEIN"/>
    <property type="match status" value="1"/>
</dbReference>
<dbReference type="GO" id="GO:0016020">
    <property type="term" value="C:membrane"/>
    <property type="evidence" value="ECO:0007669"/>
    <property type="project" value="UniProtKB-SubCell"/>
</dbReference>
<evidence type="ECO:0000256" key="4">
    <source>
        <dbReference type="ARBA" id="ARBA00022771"/>
    </source>
</evidence>
<evidence type="ECO:0000256" key="5">
    <source>
        <dbReference type="ARBA" id="ARBA00022833"/>
    </source>
</evidence>
<keyword evidence="6" id="KW-1133">Transmembrane helix</keyword>
<dbReference type="GO" id="GO:0008270">
    <property type="term" value="F:zinc ion binding"/>
    <property type="evidence" value="ECO:0007669"/>
    <property type="project" value="UniProtKB-KW"/>
</dbReference>
<evidence type="ECO:0000256" key="7">
    <source>
        <dbReference type="ARBA" id="ARBA00023136"/>
    </source>
</evidence>
<protein>
    <submittedName>
        <fullName evidence="9">Zf-3CxxC domain-containing protein</fullName>
    </submittedName>
</protein>
<dbReference type="InterPro" id="IPR027377">
    <property type="entry name" value="ZAR1/RTP1-5-like_Znf-3CxxC"/>
</dbReference>
<dbReference type="EMBL" id="BPLQ01002622">
    <property type="protein sequence ID" value="GIX94593.1"/>
    <property type="molecule type" value="Genomic_DNA"/>
</dbReference>
<dbReference type="GO" id="GO:0006612">
    <property type="term" value="P:protein targeting to membrane"/>
    <property type="evidence" value="ECO:0007669"/>
    <property type="project" value="TreeGrafter"/>
</dbReference>
<keyword evidence="3" id="KW-0479">Metal-binding</keyword>
<evidence type="ECO:0000256" key="2">
    <source>
        <dbReference type="ARBA" id="ARBA00022692"/>
    </source>
</evidence>
<sequence>MVTITEPATAEVDSNSCGSLIATVPWLQSYVPPFPGRMIDPFTQAPILVPQTASMVPVIHQVPVNLNGYQAATANGFHQNEHLYSPVPVLQTAVAHQPVVPNGGTLVPVSNYSTYYNSYAAPLPQIVQSPGYEMNGHDYGADYVYQNGHEIPKYIPCENGVPNSNIVHYSSNADTVPYPQCSSKPLICFRKGGTTYFVPRHLLPIYQRTMKLNLAPYPSATIPNGSVVSCVQSNQVVPVAGVNSSFVSCNQPDANGACIQGLCQMAPATVLRPYATIPGAYTVPAPPLIPASESWPPSPPIPSFLQTAKWEQAFGMGDMWKREFHARFRNFAPHQWVILPVYEKPNHGIEWRNFTEAAKVRFNCKVCNHSWTSMQGKVAFWYALTENCVGYVCLQLFSQRCRECLEAKRDAPFQPALWYPEELERVLNNFYNEVGFRVYHFVPQPFQRDRRPGKPRTPHNSDLCQACDDNMCVKKR</sequence>
<evidence type="ECO:0000313" key="10">
    <source>
        <dbReference type="Proteomes" id="UP001054837"/>
    </source>
</evidence>
<proteinExistence type="predicted"/>
<evidence type="ECO:0000256" key="3">
    <source>
        <dbReference type="ARBA" id="ARBA00022723"/>
    </source>
</evidence>
<dbReference type="SMART" id="SM01328">
    <property type="entry name" value="zf-3CxxC"/>
    <property type="match status" value="1"/>
</dbReference>
<dbReference type="AlphaFoldDB" id="A0AAV4PF08"/>